<accession>A0A176T6B5</accession>
<keyword evidence="1" id="KW-0812">Transmembrane</keyword>
<evidence type="ECO:0000313" key="3">
    <source>
        <dbReference type="Proteomes" id="UP000076923"/>
    </source>
</evidence>
<dbReference type="Pfam" id="PF18159">
    <property type="entry name" value="S_4TM"/>
    <property type="match status" value="1"/>
</dbReference>
<feature type="transmembrane region" description="Helical" evidence="1">
    <location>
        <begin position="201"/>
        <end position="219"/>
    </location>
</feature>
<dbReference type="OrthoDB" id="2943409at2"/>
<name>A0A176T6B5_9FLAO</name>
<dbReference type="STRING" id="1333662.LPB303_13210"/>
<feature type="transmembrane region" description="Helical" evidence="1">
    <location>
        <begin position="34"/>
        <end position="53"/>
    </location>
</feature>
<proteinExistence type="predicted"/>
<evidence type="ECO:0000256" key="1">
    <source>
        <dbReference type="SAM" id="Phobius"/>
    </source>
</evidence>
<dbReference type="InterPro" id="IPR049920">
    <property type="entry name" value="IK1_05631-like"/>
</dbReference>
<dbReference type="EMBL" id="LVWE01000055">
    <property type="protein sequence ID" value="OAD43419.1"/>
    <property type="molecule type" value="Genomic_DNA"/>
</dbReference>
<gene>
    <name evidence="2" type="ORF">LPB303_13210</name>
</gene>
<keyword evidence="3" id="KW-1185">Reference proteome</keyword>
<dbReference type="AlphaFoldDB" id="A0A176T6B5"/>
<protein>
    <submittedName>
        <fullName evidence="2">Uncharacterized protein</fullName>
    </submittedName>
</protein>
<evidence type="ECO:0000313" key="2">
    <source>
        <dbReference type="EMBL" id="OAD43419.1"/>
    </source>
</evidence>
<keyword evidence="1" id="KW-1133">Transmembrane helix</keyword>
<organism evidence="2 3">
    <name type="scientific">Polaribacter atrinae</name>
    <dbReference type="NCBI Taxonomy" id="1333662"/>
    <lineage>
        <taxon>Bacteria</taxon>
        <taxon>Pseudomonadati</taxon>
        <taxon>Bacteroidota</taxon>
        <taxon>Flavobacteriia</taxon>
        <taxon>Flavobacteriales</taxon>
        <taxon>Flavobacteriaceae</taxon>
    </lineage>
</organism>
<feature type="transmembrane region" description="Helical" evidence="1">
    <location>
        <begin position="178"/>
        <end position="195"/>
    </location>
</feature>
<feature type="transmembrane region" description="Helical" evidence="1">
    <location>
        <begin position="65"/>
        <end position="81"/>
    </location>
</feature>
<comment type="caution">
    <text evidence="2">The sequence shown here is derived from an EMBL/GenBank/DDBJ whole genome shotgun (WGS) entry which is preliminary data.</text>
</comment>
<reference evidence="2 3" key="1">
    <citation type="submission" date="2016-02" db="EMBL/GenBank/DDBJ databases">
        <title>Draft genome sequence of Polaribacter atrinae KACC17473.</title>
        <authorList>
            <person name="Shin S.-K."/>
            <person name="Yi H."/>
        </authorList>
    </citation>
    <scope>NUCLEOTIDE SEQUENCE [LARGE SCALE GENOMIC DNA]</scope>
    <source>
        <strain evidence="2 3">KACC 17473</strain>
    </source>
</reference>
<keyword evidence="1" id="KW-0472">Membrane</keyword>
<dbReference type="Proteomes" id="UP000076923">
    <property type="component" value="Unassembled WGS sequence"/>
</dbReference>
<sequence>MANKGKKILNLQNQDNQIDDLLAQKTVYSNAKNYQGLLIFITVPLPIIISIIVKLDPKLIDQSSYIFALYLVFAAIGEKIVEKIVERLKNIAASIQEQFDCEVLDIPTNETLNSLFIDKETIRRNSKKARKNKSLVQKVTSWYSLNLKDVKTNIASLLCQRTNITYDYSVRKRYKSTVLVLSILTVVTLFLLSLFNDLSLQTFLIEVILPSIPVFMFAYKEINSNTESIDNLNHLRNLIESKLNDVNINSEIDQELLRKIQDRIYHNRVLSPLIPDFIYYFVRTKLEDEMNYSVEKKLEILLKTNN</sequence>
<dbReference type="RefSeq" id="WP_068451026.1">
    <property type="nucleotide sequence ID" value="NZ_CP150660.1"/>
</dbReference>